<evidence type="ECO:0000256" key="7">
    <source>
        <dbReference type="RuleBase" id="RU363032"/>
    </source>
</evidence>
<dbReference type="PANTHER" id="PTHR43744:SF12">
    <property type="entry name" value="ABC TRANSPORTER PERMEASE PROTEIN MG189-RELATED"/>
    <property type="match status" value="1"/>
</dbReference>
<evidence type="ECO:0000256" key="2">
    <source>
        <dbReference type="ARBA" id="ARBA00022448"/>
    </source>
</evidence>
<keyword evidence="2 7" id="KW-0813">Transport</keyword>
<comment type="caution">
    <text evidence="9">The sequence shown here is derived from an EMBL/GenBank/DDBJ whole genome shotgun (WGS) entry which is preliminary data.</text>
</comment>
<name>A0ABT6TJR2_9BACL</name>
<evidence type="ECO:0000256" key="1">
    <source>
        <dbReference type="ARBA" id="ARBA00004651"/>
    </source>
</evidence>
<feature type="transmembrane region" description="Helical" evidence="7">
    <location>
        <begin position="7"/>
        <end position="25"/>
    </location>
</feature>
<reference evidence="9" key="1">
    <citation type="submission" date="2023-04" db="EMBL/GenBank/DDBJ databases">
        <title>Comparative genomic analysis of Cohnella hashimotonis sp. nov., isolated from the International Space Station.</title>
        <authorList>
            <person name="Venkateswaran K."/>
            <person name="Simpson A."/>
        </authorList>
    </citation>
    <scope>NUCLEOTIDE SEQUENCE</scope>
    <source>
        <strain evidence="9">F6_2S_P_1</strain>
    </source>
</reference>
<organism evidence="9 10">
    <name type="scientific">Cohnella hashimotonis</name>
    <dbReference type="NCBI Taxonomy" id="2826895"/>
    <lineage>
        <taxon>Bacteria</taxon>
        <taxon>Bacillati</taxon>
        <taxon>Bacillota</taxon>
        <taxon>Bacilli</taxon>
        <taxon>Bacillales</taxon>
        <taxon>Paenibacillaceae</taxon>
        <taxon>Cohnella</taxon>
    </lineage>
</organism>
<dbReference type="EMBL" id="JAGRPV010000001">
    <property type="protein sequence ID" value="MDI4646801.1"/>
    <property type="molecule type" value="Genomic_DNA"/>
</dbReference>
<dbReference type="RefSeq" id="WP_282909617.1">
    <property type="nucleotide sequence ID" value="NZ_JAGRPV010000001.1"/>
</dbReference>
<keyword evidence="3" id="KW-1003">Cell membrane</keyword>
<evidence type="ECO:0000313" key="10">
    <source>
        <dbReference type="Proteomes" id="UP001161691"/>
    </source>
</evidence>
<feature type="domain" description="ABC transmembrane type-1" evidence="8">
    <location>
        <begin position="69"/>
        <end position="260"/>
    </location>
</feature>
<dbReference type="InterPro" id="IPR000515">
    <property type="entry name" value="MetI-like"/>
</dbReference>
<dbReference type="Gene3D" id="1.10.3720.10">
    <property type="entry name" value="MetI-like"/>
    <property type="match status" value="1"/>
</dbReference>
<feature type="transmembrane region" description="Helical" evidence="7">
    <location>
        <begin position="180"/>
        <end position="203"/>
    </location>
</feature>
<comment type="similarity">
    <text evidence="7">Belongs to the binding-protein-dependent transport system permease family.</text>
</comment>
<dbReference type="InterPro" id="IPR035906">
    <property type="entry name" value="MetI-like_sf"/>
</dbReference>
<dbReference type="Proteomes" id="UP001161691">
    <property type="component" value="Unassembled WGS sequence"/>
</dbReference>
<feature type="transmembrane region" description="Helical" evidence="7">
    <location>
        <begin position="106"/>
        <end position="128"/>
    </location>
</feature>
<gene>
    <name evidence="9" type="ORF">KB449_17620</name>
</gene>
<sequence length="275" mass="31094">MGTLLKYAFRYALAASMLIPFLWMVSTSFKTAQNVFEFPIRWIPDPINLDGYRYIWSGSSLGVKFVVFYFNSFKVALIVIAGTYFSCSLAAYAYSKIAFKGRELFFLIKISTMMVPFQVTMIPTFILYRNFGLLDTHAALWLPSFLGSSFGVFLLRQFYRGIPDDLTESARIDGAGHLRIYWSMILPLTKPAMVSLIVLTYIATWNNYETPLLYLRSPELYTIPLGLKVMVDDIYNVNYPGIMAGVVCSLIPILVLFAAAQKYFVQGIAFSGTKG</sequence>
<proteinExistence type="inferred from homology"/>
<keyword evidence="6 7" id="KW-0472">Membrane</keyword>
<feature type="transmembrane region" description="Helical" evidence="7">
    <location>
        <begin position="140"/>
        <end position="159"/>
    </location>
</feature>
<evidence type="ECO:0000259" key="8">
    <source>
        <dbReference type="PROSITE" id="PS50928"/>
    </source>
</evidence>
<feature type="transmembrane region" description="Helical" evidence="7">
    <location>
        <begin position="75"/>
        <end position="94"/>
    </location>
</feature>
<dbReference type="CDD" id="cd06261">
    <property type="entry name" value="TM_PBP2"/>
    <property type="match status" value="1"/>
</dbReference>
<dbReference type="SUPFAM" id="SSF161098">
    <property type="entry name" value="MetI-like"/>
    <property type="match status" value="1"/>
</dbReference>
<keyword evidence="4 7" id="KW-0812">Transmembrane</keyword>
<evidence type="ECO:0000256" key="5">
    <source>
        <dbReference type="ARBA" id="ARBA00022989"/>
    </source>
</evidence>
<keyword evidence="5 7" id="KW-1133">Transmembrane helix</keyword>
<evidence type="ECO:0000256" key="3">
    <source>
        <dbReference type="ARBA" id="ARBA00022475"/>
    </source>
</evidence>
<evidence type="ECO:0000256" key="6">
    <source>
        <dbReference type="ARBA" id="ARBA00023136"/>
    </source>
</evidence>
<dbReference type="Pfam" id="PF00528">
    <property type="entry name" value="BPD_transp_1"/>
    <property type="match status" value="1"/>
</dbReference>
<accession>A0ABT6TJR2</accession>
<dbReference type="PROSITE" id="PS50928">
    <property type="entry name" value="ABC_TM1"/>
    <property type="match status" value="1"/>
</dbReference>
<keyword evidence="10" id="KW-1185">Reference proteome</keyword>
<evidence type="ECO:0000256" key="4">
    <source>
        <dbReference type="ARBA" id="ARBA00022692"/>
    </source>
</evidence>
<comment type="subcellular location">
    <subcellularLocation>
        <location evidence="1 7">Cell membrane</location>
        <topology evidence="1 7">Multi-pass membrane protein</topology>
    </subcellularLocation>
</comment>
<feature type="transmembrane region" description="Helical" evidence="7">
    <location>
        <begin position="239"/>
        <end position="260"/>
    </location>
</feature>
<protein>
    <submittedName>
        <fullName evidence="9">Carbohydrate ABC transporter permease</fullName>
    </submittedName>
</protein>
<dbReference type="PANTHER" id="PTHR43744">
    <property type="entry name" value="ABC TRANSPORTER PERMEASE PROTEIN MG189-RELATED-RELATED"/>
    <property type="match status" value="1"/>
</dbReference>
<evidence type="ECO:0000313" key="9">
    <source>
        <dbReference type="EMBL" id="MDI4646801.1"/>
    </source>
</evidence>